<protein>
    <recommendedName>
        <fullName evidence="2">Rhodopsin domain-containing protein</fullName>
    </recommendedName>
</protein>
<evidence type="ECO:0000313" key="3">
    <source>
        <dbReference type="EMBL" id="KAK0625003.1"/>
    </source>
</evidence>
<accession>A0AA39X0G1</accession>
<keyword evidence="4" id="KW-1185">Reference proteome</keyword>
<feature type="domain" description="Rhodopsin" evidence="2">
    <location>
        <begin position="1"/>
        <end position="92"/>
    </location>
</feature>
<name>A0AA39X0G1_9PEZI</name>
<dbReference type="InterPro" id="IPR049326">
    <property type="entry name" value="Rhodopsin_dom_fungi"/>
</dbReference>
<evidence type="ECO:0000259" key="2">
    <source>
        <dbReference type="Pfam" id="PF20684"/>
    </source>
</evidence>
<proteinExistence type="predicted"/>
<keyword evidence="1" id="KW-1133">Transmembrane helix</keyword>
<organism evidence="3 4">
    <name type="scientific">Bombardia bombarda</name>
    <dbReference type="NCBI Taxonomy" id="252184"/>
    <lineage>
        <taxon>Eukaryota</taxon>
        <taxon>Fungi</taxon>
        <taxon>Dikarya</taxon>
        <taxon>Ascomycota</taxon>
        <taxon>Pezizomycotina</taxon>
        <taxon>Sordariomycetes</taxon>
        <taxon>Sordariomycetidae</taxon>
        <taxon>Sordariales</taxon>
        <taxon>Lasiosphaeriaceae</taxon>
        <taxon>Bombardia</taxon>
    </lineage>
</organism>
<dbReference type="Proteomes" id="UP001174934">
    <property type="component" value="Unassembled WGS sequence"/>
</dbReference>
<reference evidence="3" key="1">
    <citation type="submission" date="2023-06" db="EMBL/GenBank/DDBJ databases">
        <title>Genome-scale phylogeny and comparative genomics of the fungal order Sordariales.</title>
        <authorList>
            <consortium name="Lawrence Berkeley National Laboratory"/>
            <person name="Hensen N."/>
            <person name="Bonometti L."/>
            <person name="Westerberg I."/>
            <person name="Brannstrom I.O."/>
            <person name="Guillou S."/>
            <person name="Cros-Aarteil S."/>
            <person name="Calhoun S."/>
            <person name="Haridas S."/>
            <person name="Kuo A."/>
            <person name="Mondo S."/>
            <person name="Pangilinan J."/>
            <person name="Riley R."/>
            <person name="LaButti K."/>
            <person name="Andreopoulos B."/>
            <person name="Lipzen A."/>
            <person name="Chen C."/>
            <person name="Yanf M."/>
            <person name="Daum C."/>
            <person name="Ng V."/>
            <person name="Clum A."/>
            <person name="Steindorff A."/>
            <person name="Ohm R."/>
            <person name="Martin F."/>
            <person name="Silar P."/>
            <person name="Natvig D."/>
            <person name="Lalanne C."/>
            <person name="Gautier V."/>
            <person name="Ament-velasquez S.L."/>
            <person name="Kruys A."/>
            <person name="Hutchinson M.I."/>
            <person name="Powell A.J."/>
            <person name="Barry K."/>
            <person name="Miller A.N."/>
            <person name="Grigoriev I.V."/>
            <person name="Debuchy R."/>
            <person name="Gladieux P."/>
            <person name="Thoren M.H."/>
            <person name="Johannesson H."/>
        </authorList>
    </citation>
    <scope>NUCLEOTIDE SEQUENCE</scope>
    <source>
        <strain evidence="3">SMH3391-2</strain>
    </source>
</reference>
<sequence>MNILTDAALVVIPSIIVLPVQMSWGKRFTILGGFWTRLLAIGASIVQIVFIRQLFTTDEDFLYGVYREVISMELVQTVGIMTACVPFLKPFLMSLESGFLRADDVNRQLTITTKNSSKQASTNRYIEIQKQRNLHSKVSLVHTQVPVNGEGQA</sequence>
<dbReference type="AlphaFoldDB" id="A0AA39X0G1"/>
<evidence type="ECO:0000256" key="1">
    <source>
        <dbReference type="SAM" id="Phobius"/>
    </source>
</evidence>
<gene>
    <name evidence="3" type="ORF">B0T17DRAFT_531643</name>
</gene>
<keyword evidence="1" id="KW-0472">Membrane</keyword>
<evidence type="ECO:0000313" key="4">
    <source>
        <dbReference type="Proteomes" id="UP001174934"/>
    </source>
</evidence>
<dbReference type="Pfam" id="PF20684">
    <property type="entry name" value="Fung_rhodopsin"/>
    <property type="match status" value="1"/>
</dbReference>
<dbReference type="PANTHER" id="PTHR38794:SF1">
    <property type="entry name" value="INTEGRAL MEMBRANE PROTEIN"/>
    <property type="match status" value="1"/>
</dbReference>
<feature type="transmembrane region" description="Helical" evidence="1">
    <location>
        <begin position="34"/>
        <end position="54"/>
    </location>
</feature>
<comment type="caution">
    <text evidence="3">The sequence shown here is derived from an EMBL/GenBank/DDBJ whole genome shotgun (WGS) entry which is preliminary data.</text>
</comment>
<keyword evidence="1" id="KW-0812">Transmembrane</keyword>
<feature type="transmembrane region" description="Helical" evidence="1">
    <location>
        <begin position="6"/>
        <end position="22"/>
    </location>
</feature>
<dbReference type="PANTHER" id="PTHR38794">
    <property type="entry name" value="INTEGRAL MEMBRANE PROTEIN"/>
    <property type="match status" value="1"/>
</dbReference>
<dbReference type="EMBL" id="JAULSR010000003">
    <property type="protein sequence ID" value="KAK0625003.1"/>
    <property type="molecule type" value="Genomic_DNA"/>
</dbReference>